<sequence>MSSSKDYLLQSRLGITPDAGSWCEIGKIPKPPPDVHRNAGNGALRPGFIRPLRLLTLVLASPLLLILGFLLLLASGEEVLKKWLATGEERERLRTEDLDAKRRDTAIVELGLNQTFDGDWNGAASQFLLRWYGHSSHHKRYVALSEGRVLLAAPPKRVSFRAESRMVVVAEIPGDVGELTDPLPEFESNKLLLRFKDGSWIVLTTEEMGSSLHKHLALDAANHETKSTGS</sequence>
<dbReference type="GeneID" id="90944520"/>
<feature type="transmembrane region" description="Helical" evidence="1">
    <location>
        <begin position="54"/>
        <end position="74"/>
    </location>
</feature>
<reference evidence="2" key="1">
    <citation type="submission" date="2023-03" db="EMBL/GenBank/DDBJ databases">
        <title>Borrelidin-producing and root-colonizing Streptomyces rochei is a potent biopesticide for soil-borne oomycete-caused plant diseases.</title>
        <authorList>
            <person name="Zhou D."/>
            <person name="Wang X."/>
            <person name="Navarro-Munoz J.C."/>
            <person name="Li W."/>
            <person name="Li J."/>
            <person name="Jiu M."/>
            <person name="Deng S."/>
            <person name="Ye Y."/>
            <person name="Daly P."/>
            <person name="Wei L."/>
        </authorList>
    </citation>
    <scope>NUCLEOTIDE SEQUENCE</scope>
    <source>
        <strain evidence="2">JK1</strain>
    </source>
</reference>
<keyword evidence="1" id="KW-0472">Membrane</keyword>
<accession>A0AAX3ZN60</accession>
<dbReference type="AlphaFoldDB" id="A0AAX3ZN60"/>
<gene>
    <name evidence="2" type="ORF">P7W03_20810</name>
</gene>
<dbReference type="RefSeq" id="WP_306692886.1">
    <property type="nucleotide sequence ID" value="NZ_CP121271.1"/>
</dbReference>
<evidence type="ECO:0000313" key="2">
    <source>
        <dbReference type="EMBL" id="WMC87858.1"/>
    </source>
</evidence>
<protein>
    <submittedName>
        <fullName evidence="2">Uncharacterized protein</fullName>
    </submittedName>
</protein>
<evidence type="ECO:0000313" key="3">
    <source>
        <dbReference type="Proteomes" id="UP001231701"/>
    </source>
</evidence>
<dbReference type="EMBL" id="CP121271">
    <property type="protein sequence ID" value="WMC87858.1"/>
    <property type="molecule type" value="Genomic_DNA"/>
</dbReference>
<keyword evidence="1" id="KW-0812">Transmembrane</keyword>
<keyword evidence="1" id="KW-1133">Transmembrane helix</keyword>
<name>A0AAX3ZN60_STRRO</name>
<proteinExistence type="predicted"/>
<dbReference type="Proteomes" id="UP001231701">
    <property type="component" value="Chromosome"/>
</dbReference>
<evidence type="ECO:0000256" key="1">
    <source>
        <dbReference type="SAM" id="Phobius"/>
    </source>
</evidence>
<organism evidence="2 3">
    <name type="scientific">Streptomyces rochei</name>
    <name type="common">Streptomyces parvullus</name>
    <dbReference type="NCBI Taxonomy" id="1928"/>
    <lineage>
        <taxon>Bacteria</taxon>
        <taxon>Bacillati</taxon>
        <taxon>Actinomycetota</taxon>
        <taxon>Actinomycetes</taxon>
        <taxon>Kitasatosporales</taxon>
        <taxon>Streptomycetaceae</taxon>
        <taxon>Streptomyces</taxon>
        <taxon>Streptomyces rochei group</taxon>
    </lineage>
</organism>